<organism evidence="1 2">
    <name type="scientific">Solanum bulbocastanum</name>
    <name type="common">Wild potato</name>
    <dbReference type="NCBI Taxonomy" id="147425"/>
    <lineage>
        <taxon>Eukaryota</taxon>
        <taxon>Viridiplantae</taxon>
        <taxon>Streptophyta</taxon>
        <taxon>Embryophyta</taxon>
        <taxon>Tracheophyta</taxon>
        <taxon>Spermatophyta</taxon>
        <taxon>Magnoliopsida</taxon>
        <taxon>eudicotyledons</taxon>
        <taxon>Gunneridae</taxon>
        <taxon>Pentapetalae</taxon>
        <taxon>asterids</taxon>
        <taxon>lamiids</taxon>
        <taxon>Solanales</taxon>
        <taxon>Solanaceae</taxon>
        <taxon>Solanoideae</taxon>
        <taxon>Solaneae</taxon>
        <taxon>Solanum</taxon>
    </lineage>
</organism>
<protein>
    <submittedName>
        <fullName evidence="1">Uncharacterized protein</fullName>
    </submittedName>
</protein>
<proteinExistence type="predicted"/>
<accession>A0AAN8YNA4</accession>
<evidence type="ECO:0000313" key="2">
    <source>
        <dbReference type="Proteomes" id="UP001371456"/>
    </source>
</evidence>
<comment type="caution">
    <text evidence="1">The sequence shown here is derived from an EMBL/GenBank/DDBJ whole genome shotgun (WGS) entry which is preliminary data.</text>
</comment>
<reference evidence="1 2" key="1">
    <citation type="submission" date="2024-02" db="EMBL/GenBank/DDBJ databases">
        <title>de novo genome assembly of Solanum bulbocastanum strain 11H21.</title>
        <authorList>
            <person name="Hosaka A.J."/>
        </authorList>
    </citation>
    <scope>NUCLEOTIDE SEQUENCE [LARGE SCALE GENOMIC DNA]</scope>
    <source>
        <tissue evidence="1">Young leaves</tissue>
    </source>
</reference>
<sequence length="119" mass="14000">MRIFLLYLRKMAQNNIDDVLDHLRMIKSGGYLNIVDVDALEMELRFFRTFLKNHCVLWPDSIVKITKKAKLIVEMLAFGRIPEECRTNIYVERLVSQLWEFIEGSASSMLNYELDDSPI</sequence>
<dbReference type="Proteomes" id="UP001371456">
    <property type="component" value="Unassembled WGS sequence"/>
</dbReference>
<name>A0AAN8YNA4_SOLBU</name>
<gene>
    <name evidence="1" type="ORF">RDI58_001557</name>
</gene>
<dbReference type="AlphaFoldDB" id="A0AAN8YNA4"/>
<evidence type="ECO:0000313" key="1">
    <source>
        <dbReference type="EMBL" id="KAK6803773.1"/>
    </source>
</evidence>
<dbReference type="EMBL" id="JBANQN010000001">
    <property type="protein sequence ID" value="KAK6803773.1"/>
    <property type="molecule type" value="Genomic_DNA"/>
</dbReference>
<keyword evidence="2" id="KW-1185">Reference proteome</keyword>